<name>A0A0A9E368_ARUDO</name>
<protein>
    <submittedName>
        <fullName evidence="2">Uncharacterized protein</fullName>
    </submittedName>
</protein>
<dbReference type="AlphaFoldDB" id="A0A0A9E368"/>
<reference evidence="2" key="1">
    <citation type="submission" date="2014-09" db="EMBL/GenBank/DDBJ databases">
        <authorList>
            <person name="Magalhaes I.L.F."/>
            <person name="Oliveira U."/>
            <person name="Santos F.R."/>
            <person name="Vidigal T.H.D.A."/>
            <person name="Brescovit A.D."/>
            <person name="Santos A.J."/>
        </authorList>
    </citation>
    <scope>NUCLEOTIDE SEQUENCE</scope>
    <source>
        <tissue evidence="2">Shoot tissue taken approximately 20 cm above the soil surface</tissue>
    </source>
</reference>
<sequence>MRHGSSRHLGGHRVRGGCWSSATARTCTSVMSGSSPAVSQFCDDGWTARLFAAETDGDGTAERDIDSEVTLVAVAGPGEDELGLHAGHGREDGEAVGGSRTWGLSS</sequence>
<evidence type="ECO:0000256" key="1">
    <source>
        <dbReference type="SAM" id="MobiDB-lite"/>
    </source>
</evidence>
<dbReference type="EMBL" id="GBRH01202696">
    <property type="protein sequence ID" value="JAD95199.1"/>
    <property type="molecule type" value="Transcribed_RNA"/>
</dbReference>
<feature type="region of interest" description="Disordered" evidence="1">
    <location>
        <begin position="83"/>
        <end position="106"/>
    </location>
</feature>
<evidence type="ECO:0000313" key="2">
    <source>
        <dbReference type="EMBL" id="JAD95199.1"/>
    </source>
</evidence>
<accession>A0A0A9E368</accession>
<organism evidence="2">
    <name type="scientific">Arundo donax</name>
    <name type="common">Giant reed</name>
    <name type="synonym">Donax arundinaceus</name>
    <dbReference type="NCBI Taxonomy" id="35708"/>
    <lineage>
        <taxon>Eukaryota</taxon>
        <taxon>Viridiplantae</taxon>
        <taxon>Streptophyta</taxon>
        <taxon>Embryophyta</taxon>
        <taxon>Tracheophyta</taxon>
        <taxon>Spermatophyta</taxon>
        <taxon>Magnoliopsida</taxon>
        <taxon>Liliopsida</taxon>
        <taxon>Poales</taxon>
        <taxon>Poaceae</taxon>
        <taxon>PACMAD clade</taxon>
        <taxon>Arundinoideae</taxon>
        <taxon>Arundineae</taxon>
        <taxon>Arundo</taxon>
    </lineage>
</organism>
<reference evidence="2" key="2">
    <citation type="journal article" date="2015" name="Data Brief">
        <title>Shoot transcriptome of the giant reed, Arundo donax.</title>
        <authorList>
            <person name="Barrero R.A."/>
            <person name="Guerrero F.D."/>
            <person name="Moolhuijzen P."/>
            <person name="Goolsby J.A."/>
            <person name="Tidwell J."/>
            <person name="Bellgard S.E."/>
            <person name="Bellgard M.I."/>
        </authorList>
    </citation>
    <scope>NUCLEOTIDE SEQUENCE</scope>
    <source>
        <tissue evidence="2">Shoot tissue taken approximately 20 cm above the soil surface</tissue>
    </source>
</reference>
<proteinExistence type="predicted"/>